<protein>
    <recommendedName>
        <fullName evidence="1">tRNA 5-carboxymethoxyuridine methyltransferase</fullName>
        <ecNumber evidence="1">2.1.1.-</ecNumber>
    </recommendedName>
    <alternativeName>
        <fullName evidence="1">cmo5U methyltransferase</fullName>
    </alternativeName>
</protein>
<accession>A0A1M7FDR1</accession>
<keyword evidence="1" id="KW-0819">tRNA processing</keyword>
<dbReference type="InParanoid" id="A0A1M7FDR1"/>
<name>A0A1M7FDR1_9GAMM</name>
<keyword evidence="1 3" id="KW-0808">Transferase</keyword>
<keyword evidence="1" id="KW-0949">S-adenosyl-L-methionine</keyword>
<feature type="domain" description="Methyltransferase type 11" evidence="2">
    <location>
        <begin position="63"/>
        <end position="160"/>
    </location>
</feature>
<organism evidence="3 4">
    <name type="scientific">Vreelandella subglaciescola</name>
    <dbReference type="NCBI Taxonomy" id="29571"/>
    <lineage>
        <taxon>Bacteria</taxon>
        <taxon>Pseudomonadati</taxon>
        <taxon>Pseudomonadota</taxon>
        <taxon>Gammaproteobacteria</taxon>
        <taxon>Oceanospirillales</taxon>
        <taxon>Halomonadaceae</taxon>
        <taxon>Vreelandella</taxon>
    </lineage>
</organism>
<dbReference type="FunCoup" id="A0A1M7FDR1">
    <property type="interactions" value="19"/>
</dbReference>
<evidence type="ECO:0000259" key="2">
    <source>
        <dbReference type="Pfam" id="PF08241"/>
    </source>
</evidence>
<evidence type="ECO:0000313" key="3">
    <source>
        <dbReference type="EMBL" id="SHM01807.1"/>
    </source>
</evidence>
<comment type="function">
    <text evidence="1">Catalyzes the methylation of 5-carboxymethoxyuridine (cmo5U) to form 5-methoxycarbonylmethoxyuridine (mcmo5U) at position 34 in tRNAs.</text>
</comment>
<evidence type="ECO:0000256" key="1">
    <source>
        <dbReference type="HAMAP-Rule" id="MF_02057"/>
    </source>
</evidence>
<dbReference type="Proteomes" id="UP000190911">
    <property type="component" value="Chromosome I"/>
</dbReference>
<keyword evidence="4" id="KW-1185">Reference proteome</keyword>
<dbReference type="CDD" id="cd02440">
    <property type="entry name" value="AdoMet_MTases"/>
    <property type="match status" value="1"/>
</dbReference>
<dbReference type="PANTHER" id="PTHR43861">
    <property type="entry name" value="TRANS-ACONITATE 2-METHYLTRANSFERASE-RELATED"/>
    <property type="match status" value="1"/>
</dbReference>
<dbReference type="Pfam" id="PF08241">
    <property type="entry name" value="Methyltransf_11"/>
    <property type="match status" value="1"/>
</dbReference>
<dbReference type="GO" id="GO:0006400">
    <property type="term" value="P:tRNA modification"/>
    <property type="evidence" value="ECO:0007669"/>
    <property type="project" value="UniProtKB-UniRule"/>
</dbReference>
<dbReference type="InterPro" id="IPR029063">
    <property type="entry name" value="SAM-dependent_MTases_sf"/>
</dbReference>
<comment type="catalytic activity">
    <reaction evidence="1">
        <text>5-carboxymethoxyuridine(34) in tRNA + S-adenosyl-L-methionine = 5-methoxycarbonylmethoxyuridine(34) in tRNA + S-adenosyl-L-homocysteine</text>
        <dbReference type="Rhea" id="RHEA:54080"/>
        <dbReference type="Rhea" id="RHEA-COMP:13383"/>
        <dbReference type="Rhea" id="RHEA-COMP:13781"/>
        <dbReference type="ChEBI" id="CHEBI:57856"/>
        <dbReference type="ChEBI" id="CHEBI:59789"/>
        <dbReference type="ChEBI" id="CHEBI:136879"/>
        <dbReference type="ChEBI" id="CHEBI:138053"/>
    </reaction>
</comment>
<dbReference type="GO" id="GO:0008757">
    <property type="term" value="F:S-adenosylmethionine-dependent methyltransferase activity"/>
    <property type="evidence" value="ECO:0007669"/>
    <property type="project" value="InterPro"/>
</dbReference>
<reference evidence="3 4" key="1">
    <citation type="submission" date="2016-11" db="EMBL/GenBank/DDBJ databases">
        <authorList>
            <person name="Jaros S."/>
            <person name="Januszkiewicz K."/>
            <person name="Wedrychowicz H."/>
        </authorList>
    </citation>
    <scope>NUCLEOTIDE SEQUENCE [LARGE SCALE GENOMIC DNA]</scope>
    <source>
        <strain evidence="3 4">ACAM 12</strain>
    </source>
</reference>
<dbReference type="SUPFAM" id="SSF53335">
    <property type="entry name" value="S-adenosyl-L-methionine-dependent methyltransferases"/>
    <property type="match status" value="1"/>
</dbReference>
<dbReference type="STRING" id="29571.SAMN05878437_0806"/>
<dbReference type="EC" id="2.1.1.-" evidence="1"/>
<dbReference type="GO" id="GO:0097697">
    <property type="term" value="F:tRNA (5-carboxymethoxyuridine(34)-5-O)-methyltransferase activity"/>
    <property type="evidence" value="ECO:0007669"/>
    <property type="project" value="UniProtKB-UniRule"/>
</dbReference>
<dbReference type="EMBL" id="LT670847">
    <property type="protein sequence ID" value="SHM01807.1"/>
    <property type="molecule type" value="Genomic_DNA"/>
</dbReference>
<evidence type="ECO:0000313" key="4">
    <source>
        <dbReference type="Proteomes" id="UP000190911"/>
    </source>
</evidence>
<dbReference type="InterPro" id="IPR013216">
    <property type="entry name" value="Methyltransf_11"/>
</dbReference>
<proteinExistence type="inferred from homology"/>
<comment type="similarity">
    <text evidence="1">Belongs to the class I-like SAM-binding methyltransferase superfamily. CmoM family.</text>
</comment>
<keyword evidence="1 3" id="KW-0489">Methyltransferase</keyword>
<feature type="binding site" evidence="1">
    <location>
        <begin position="66"/>
        <end position="67"/>
    </location>
    <ligand>
        <name>S-adenosyl-L-methionine</name>
        <dbReference type="ChEBI" id="CHEBI:59789"/>
    </ligand>
</feature>
<comment type="caution">
    <text evidence="1">Lacks conserved residue(s) required for the propagation of feature annotation.</text>
</comment>
<dbReference type="GO" id="GO:0032259">
    <property type="term" value="P:methylation"/>
    <property type="evidence" value="ECO:0007669"/>
    <property type="project" value="UniProtKB-KW"/>
</dbReference>
<feature type="binding site" evidence="1">
    <location>
        <position position="87"/>
    </location>
    <ligand>
        <name>S-adenosyl-L-methionine</name>
        <dbReference type="ChEBI" id="CHEBI:59789"/>
    </ligand>
</feature>
<dbReference type="Gene3D" id="3.40.50.150">
    <property type="entry name" value="Vaccinia Virus protein VP39"/>
    <property type="match status" value="1"/>
</dbReference>
<dbReference type="AlphaFoldDB" id="A0A1M7FDR1"/>
<dbReference type="HAMAP" id="MF_02057">
    <property type="entry name" value="tRNA_methyltr_CmoM"/>
    <property type="match status" value="1"/>
</dbReference>
<feature type="binding site" evidence="1">
    <location>
        <position position="43"/>
    </location>
    <ligand>
        <name>S-adenosyl-L-methionine</name>
        <dbReference type="ChEBI" id="CHEBI:59789"/>
    </ligand>
</feature>
<dbReference type="InterPro" id="IPR033664">
    <property type="entry name" value="Cmo5U_methylTrfase"/>
</dbReference>
<gene>
    <name evidence="1" type="primary">cmoM</name>
    <name evidence="3" type="ORF">SAMN05878437_0806</name>
</gene>
<sequence>MKVSPVKASPQAPELTAAGDRYFDGMAEKFARSLYNAPRGELRLALLDALLPEMLTLSGQLALDVGGGLGQQAAWLARRGHHVTLAEPSGDMLALARATLADETFAERIDYLQAPLQALDTAAPGPWPLVICHAVLEWMGDPRAALEALGRLVAPGGQLSLMVFNRDALRFANVIKGNRQKALDDRLEGLGKRKRLTPVSPLTHAQIEHFAAAAGLTLDGVAGIRIFQDYLREPVADADDQATLFALERQYCRTDPHWRLGRYLLYTLRKPPCVNQ</sequence>
<feature type="binding site" evidence="1">
    <location>
        <position position="133"/>
    </location>
    <ligand>
        <name>S-adenosyl-L-methionine</name>
        <dbReference type="ChEBI" id="CHEBI:59789"/>
    </ligand>
</feature>